<evidence type="ECO:0000313" key="6">
    <source>
        <dbReference type="Proteomes" id="UP000031057"/>
    </source>
</evidence>
<sequence>MDVQELYAAKLMSAEAAAQLVPSDSHVAMGMAVAEPPALLAALANRIETGSLTGMRLWYFHSMAHAAKTVLKRENIGRVRPHCMFLSSVERSLIKADPSVCEDLIDFVPTAFSASPQLLREEVALDTCVTMVSPMGKHGYFTFGTANDYTSVAARAAKRLIVEVNPLMPRVFGESPLHVSEVDGIVENRTPLLEVGEHPPAAEDELIADIVAGMIEDGACLQMGIGNLPAEVCKRLTGRKDLGIHTELLTPAFASLIQCGAVNNRRKATFPGRSVFTFAMGDELFYQWLDDNQAVYSLPVDVVNDPRHIAKNDNVVSVNATLQVDLSGACNSEHMMGHQYSGSGGQLDFVRGANASKDGISIIACRSTAKDGAVSRIVPKLEGPVTTPRNDVHWIVTEHGAANLRGKSLRERADAMIALAHPKFRDELARSI</sequence>
<evidence type="ECO:0000256" key="1">
    <source>
        <dbReference type="ARBA" id="ARBA00009632"/>
    </source>
</evidence>
<evidence type="ECO:0000259" key="3">
    <source>
        <dbReference type="Pfam" id="PF02550"/>
    </source>
</evidence>
<dbReference type="STRING" id="1348853.LK12_06735"/>
<accession>A0A0B1ZPG0</accession>
<dbReference type="GO" id="GO:0008775">
    <property type="term" value="F:acetate CoA-transferase activity"/>
    <property type="evidence" value="ECO:0007669"/>
    <property type="project" value="InterPro"/>
</dbReference>
<dbReference type="Gene3D" id="3.30.750.70">
    <property type="entry name" value="4-hydroxybutyrate coenzyme like domains"/>
    <property type="match status" value="1"/>
</dbReference>
<feature type="domain" description="Acetyl-CoA hydrolase/transferase N-terminal" evidence="3">
    <location>
        <begin position="4"/>
        <end position="189"/>
    </location>
</feature>
<comment type="similarity">
    <text evidence="1">Belongs to the acetyl-CoA hydrolase/transferase family.</text>
</comment>
<dbReference type="EMBL" id="JTDI01000002">
    <property type="protein sequence ID" value="KHK92486.1"/>
    <property type="molecule type" value="Genomic_DNA"/>
</dbReference>
<dbReference type="GO" id="GO:0006083">
    <property type="term" value="P:acetate metabolic process"/>
    <property type="evidence" value="ECO:0007669"/>
    <property type="project" value="InterPro"/>
</dbReference>
<dbReference type="InterPro" id="IPR026888">
    <property type="entry name" value="AcetylCoA_hyd_C"/>
</dbReference>
<dbReference type="AlphaFoldDB" id="A0A0B1ZPG0"/>
<dbReference type="Gene3D" id="3.40.1080.20">
    <property type="entry name" value="Acetyl-CoA hydrolase/transferase C-terminal domain"/>
    <property type="match status" value="1"/>
</dbReference>
<comment type="caution">
    <text evidence="5">The sequence shown here is derived from an EMBL/GenBank/DDBJ whole genome shotgun (WGS) entry which is preliminary data.</text>
</comment>
<dbReference type="RefSeq" id="WP_039280938.1">
    <property type="nucleotide sequence ID" value="NZ_JTDI01000002.1"/>
</dbReference>
<dbReference type="InterPro" id="IPR046433">
    <property type="entry name" value="ActCoA_hydro"/>
</dbReference>
<dbReference type="PANTHER" id="PTHR21432:SF20">
    <property type="entry name" value="ACETYL-COA HYDROLASE"/>
    <property type="match status" value="1"/>
</dbReference>
<dbReference type="InterPro" id="IPR038460">
    <property type="entry name" value="AcetylCoA_hyd_C_sf"/>
</dbReference>
<keyword evidence="6" id="KW-1185">Reference proteome</keyword>
<protein>
    <submittedName>
        <fullName evidence="5">4-hydroxybutyrate CoA-transferase</fullName>
    </submittedName>
</protein>
<evidence type="ECO:0000256" key="2">
    <source>
        <dbReference type="ARBA" id="ARBA00022679"/>
    </source>
</evidence>
<dbReference type="InterPro" id="IPR003702">
    <property type="entry name" value="ActCoA_hydro_N"/>
</dbReference>
<reference evidence="5" key="1">
    <citation type="submission" date="2014-10" db="EMBL/GenBank/DDBJ databases">
        <title>Genome sequence of Novosphingobium malaysiense MUSC 273(T).</title>
        <authorList>
            <person name="Lee L.-H."/>
        </authorList>
    </citation>
    <scope>NUCLEOTIDE SEQUENCE [LARGE SCALE GENOMIC DNA]</scope>
    <source>
        <strain evidence="5">MUSC 273</strain>
    </source>
</reference>
<gene>
    <name evidence="5" type="ORF">LK12_06735</name>
</gene>
<dbReference type="OrthoDB" id="9801795at2"/>
<dbReference type="InterPro" id="IPR037171">
    <property type="entry name" value="NagB/RpiA_transferase-like"/>
</dbReference>
<keyword evidence="2 5" id="KW-0808">Transferase</keyword>
<dbReference type="SUPFAM" id="SSF100950">
    <property type="entry name" value="NagB/RpiA/CoA transferase-like"/>
    <property type="match status" value="2"/>
</dbReference>
<organism evidence="5 6">
    <name type="scientific">Novosphingobium malaysiense</name>
    <dbReference type="NCBI Taxonomy" id="1348853"/>
    <lineage>
        <taxon>Bacteria</taxon>
        <taxon>Pseudomonadati</taxon>
        <taxon>Pseudomonadota</taxon>
        <taxon>Alphaproteobacteria</taxon>
        <taxon>Sphingomonadales</taxon>
        <taxon>Sphingomonadaceae</taxon>
        <taxon>Novosphingobium</taxon>
    </lineage>
</organism>
<dbReference type="Proteomes" id="UP000031057">
    <property type="component" value="Unassembled WGS sequence"/>
</dbReference>
<dbReference type="Gene3D" id="3.40.1080.10">
    <property type="entry name" value="Glutaconate Coenzyme A-transferase"/>
    <property type="match status" value="1"/>
</dbReference>
<evidence type="ECO:0000313" key="5">
    <source>
        <dbReference type="EMBL" id="KHK92486.1"/>
    </source>
</evidence>
<name>A0A0B1ZPG0_9SPHN</name>
<dbReference type="PANTHER" id="PTHR21432">
    <property type="entry name" value="ACETYL-COA HYDROLASE-RELATED"/>
    <property type="match status" value="1"/>
</dbReference>
<dbReference type="Pfam" id="PF13336">
    <property type="entry name" value="AcetylCoA_hyd_C"/>
    <property type="match status" value="1"/>
</dbReference>
<proteinExistence type="inferred from homology"/>
<dbReference type="Pfam" id="PF02550">
    <property type="entry name" value="AcetylCoA_hydro"/>
    <property type="match status" value="1"/>
</dbReference>
<evidence type="ECO:0000259" key="4">
    <source>
        <dbReference type="Pfam" id="PF13336"/>
    </source>
</evidence>
<feature type="domain" description="Acetyl-CoA hydrolase/transferase C-terminal" evidence="4">
    <location>
        <begin position="281"/>
        <end position="430"/>
    </location>
</feature>